<evidence type="ECO:0000256" key="1">
    <source>
        <dbReference type="SAM" id="MobiDB-lite"/>
    </source>
</evidence>
<dbReference type="EMBL" id="JAQJAN010000009">
    <property type="protein sequence ID" value="KAJ5719866.1"/>
    <property type="molecule type" value="Genomic_DNA"/>
</dbReference>
<keyword evidence="3" id="KW-1185">Reference proteome</keyword>
<feature type="compositionally biased region" description="Polar residues" evidence="1">
    <location>
        <begin position="20"/>
        <end position="29"/>
    </location>
</feature>
<gene>
    <name evidence="2" type="ORF">N7493_006744</name>
</gene>
<name>A0AAD6HJY6_9EURO</name>
<accession>A0AAD6HJY6</accession>
<evidence type="ECO:0000313" key="2">
    <source>
        <dbReference type="EMBL" id="KAJ5719866.1"/>
    </source>
</evidence>
<evidence type="ECO:0000313" key="3">
    <source>
        <dbReference type="Proteomes" id="UP001215712"/>
    </source>
</evidence>
<proteinExistence type="predicted"/>
<reference evidence="2" key="2">
    <citation type="submission" date="2023-01" db="EMBL/GenBank/DDBJ databases">
        <authorList>
            <person name="Petersen C."/>
        </authorList>
    </citation>
    <scope>NUCLEOTIDE SEQUENCE</scope>
    <source>
        <strain evidence="2">IBT 17514</strain>
    </source>
</reference>
<organism evidence="2 3">
    <name type="scientific">Penicillium malachiteum</name>
    <dbReference type="NCBI Taxonomy" id="1324776"/>
    <lineage>
        <taxon>Eukaryota</taxon>
        <taxon>Fungi</taxon>
        <taxon>Dikarya</taxon>
        <taxon>Ascomycota</taxon>
        <taxon>Pezizomycotina</taxon>
        <taxon>Eurotiomycetes</taxon>
        <taxon>Eurotiomycetidae</taxon>
        <taxon>Eurotiales</taxon>
        <taxon>Aspergillaceae</taxon>
        <taxon>Penicillium</taxon>
    </lineage>
</organism>
<feature type="region of interest" description="Disordered" evidence="1">
    <location>
        <begin position="1"/>
        <end position="31"/>
    </location>
</feature>
<protein>
    <submittedName>
        <fullName evidence="2">Uncharacterized protein</fullName>
    </submittedName>
</protein>
<comment type="caution">
    <text evidence="2">The sequence shown here is derived from an EMBL/GenBank/DDBJ whole genome shotgun (WGS) entry which is preliminary data.</text>
</comment>
<dbReference type="AlphaFoldDB" id="A0AAD6HJY6"/>
<dbReference type="Proteomes" id="UP001215712">
    <property type="component" value="Unassembled WGS sequence"/>
</dbReference>
<reference evidence="2" key="1">
    <citation type="journal article" date="2023" name="IMA Fungus">
        <title>Comparative genomic study of the Penicillium genus elucidates a diverse pangenome and 15 lateral gene transfer events.</title>
        <authorList>
            <person name="Petersen C."/>
            <person name="Sorensen T."/>
            <person name="Nielsen M.R."/>
            <person name="Sondergaard T.E."/>
            <person name="Sorensen J.L."/>
            <person name="Fitzpatrick D.A."/>
            <person name="Frisvad J.C."/>
            <person name="Nielsen K.L."/>
        </authorList>
    </citation>
    <scope>NUCLEOTIDE SEQUENCE</scope>
    <source>
        <strain evidence="2">IBT 17514</strain>
    </source>
</reference>
<sequence>MRRFSTKRISLVPPSDRKPPNSSLTTTDPPTIDASEVAAEYLSWYWTHEYPPENISPEQKEHWMKWKMEQLEIQNLQFAARIRSLQKRHRLDEMELGSKLEDVRQNIIGWVCSLPRRERLLEKWPAVNQYLVNLNAPSIDEEEFSDVVPLLLLEFITFAISSIMWKTLCAPILTGASPQQLDILERMRKALESLECKKSSPPDLR</sequence>